<evidence type="ECO:0000256" key="4">
    <source>
        <dbReference type="ARBA" id="ARBA00022807"/>
    </source>
</evidence>
<feature type="non-terminal residue" evidence="6">
    <location>
        <position position="1"/>
    </location>
</feature>
<dbReference type="Proteomes" id="UP000000763">
    <property type="component" value="Chromosome 3"/>
</dbReference>
<reference evidence="7" key="2">
    <citation type="journal article" date="2008" name="Nucleic Acids Res.">
        <title>The rice annotation project database (RAP-DB): 2008 update.</title>
        <authorList>
            <consortium name="The rice annotation project (RAP)"/>
        </authorList>
    </citation>
    <scope>GENOME REANNOTATION</scope>
    <source>
        <strain evidence="7">cv. Nipponbare</strain>
    </source>
</reference>
<proteinExistence type="inferred from homology"/>
<dbReference type="GO" id="GO:0006508">
    <property type="term" value="P:proteolysis"/>
    <property type="evidence" value="ECO:0007669"/>
    <property type="project" value="UniProtKB-KW"/>
</dbReference>
<evidence type="ECO:0000259" key="5">
    <source>
        <dbReference type="Pfam" id="PF02902"/>
    </source>
</evidence>
<accession>Q0DR82</accession>
<evidence type="ECO:0000313" key="7">
    <source>
        <dbReference type="Proteomes" id="UP000000763"/>
    </source>
</evidence>
<protein>
    <submittedName>
        <fullName evidence="6">Os03g0410100 protein</fullName>
    </submittedName>
</protein>
<dbReference type="KEGG" id="dosa:Os03g0410100"/>
<evidence type="ECO:0000313" key="6">
    <source>
        <dbReference type="EMBL" id="BAF12256.2"/>
    </source>
</evidence>
<evidence type="ECO:0000256" key="2">
    <source>
        <dbReference type="ARBA" id="ARBA00022670"/>
    </source>
</evidence>
<dbReference type="PANTHER" id="PTHR12606">
    <property type="entry name" value="SENTRIN/SUMO-SPECIFIC PROTEASE"/>
    <property type="match status" value="1"/>
</dbReference>
<dbReference type="GO" id="GO:0008234">
    <property type="term" value="F:cysteine-type peptidase activity"/>
    <property type="evidence" value="ECO:0007669"/>
    <property type="project" value="UniProtKB-KW"/>
</dbReference>
<dbReference type="SUPFAM" id="SSF54001">
    <property type="entry name" value="Cysteine proteinases"/>
    <property type="match status" value="1"/>
</dbReference>
<dbReference type="EMBL" id="AP008209">
    <property type="protein sequence ID" value="BAF12256.2"/>
    <property type="molecule type" value="Genomic_DNA"/>
</dbReference>
<comment type="similarity">
    <text evidence="1">Belongs to the peptidase C48 family.</text>
</comment>
<evidence type="ECO:0000256" key="1">
    <source>
        <dbReference type="ARBA" id="ARBA00005234"/>
    </source>
</evidence>
<evidence type="ECO:0000256" key="3">
    <source>
        <dbReference type="ARBA" id="ARBA00022801"/>
    </source>
</evidence>
<reference evidence="6 7" key="1">
    <citation type="journal article" date="2005" name="Nature">
        <title>The map-based sequence of the rice genome.</title>
        <authorList>
            <consortium name="International rice genome sequencing project (IRGSP)"/>
            <person name="Matsumoto T."/>
            <person name="Wu J."/>
            <person name="Kanamori H."/>
            <person name="Katayose Y."/>
            <person name="Fujisawa M."/>
            <person name="Namiki N."/>
            <person name="Mizuno H."/>
            <person name="Yamamoto K."/>
            <person name="Antonio B.A."/>
            <person name="Baba T."/>
            <person name="Sakata K."/>
            <person name="Nagamura Y."/>
            <person name="Aoki H."/>
            <person name="Arikawa K."/>
            <person name="Arita K."/>
            <person name="Bito T."/>
            <person name="Chiden Y."/>
            <person name="Fujitsuka N."/>
            <person name="Fukunaka R."/>
            <person name="Hamada M."/>
            <person name="Harada C."/>
            <person name="Hayashi A."/>
            <person name="Hijishita S."/>
            <person name="Honda M."/>
            <person name="Hosokawa S."/>
            <person name="Ichikawa Y."/>
            <person name="Idonuma A."/>
            <person name="Iijima M."/>
            <person name="Ikeda M."/>
            <person name="Ikeno M."/>
            <person name="Ito K."/>
            <person name="Ito S."/>
            <person name="Ito T."/>
            <person name="Ito Y."/>
            <person name="Ito Y."/>
            <person name="Iwabuchi A."/>
            <person name="Kamiya K."/>
            <person name="Karasawa W."/>
            <person name="Kurita K."/>
            <person name="Katagiri S."/>
            <person name="Kikuta A."/>
            <person name="Kobayashi H."/>
            <person name="Kobayashi N."/>
            <person name="Machita K."/>
            <person name="Maehara T."/>
            <person name="Masukawa M."/>
            <person name="Mizubayashi T."/>
            <person name="Mukai Y."/>
            <person name="Nagasaki H."/>
            <person name="Nagata Y."/>
            <person name="Naito S."/>
            <person name="Nakashima M."/>
            <person name="Nakama Y."/>
            <person name="Nakamichi Y."/>
            <person name="Nakamura M."/>
            <person name="Meguro A."/>
            <person name="Negishi M."/>
            <person name="Ohta I."/>
            <person name="Ohta T."/>
            <person name="Okamoto M."/>
            <person name="Ono N."/>
            <person name="Saji S."/>
            <person name="Sakaguchi M."/>
            <person name="Sakai K."/>
            <person name="Shibata M."/>
            <person name="Shimokawa T."/>
            <person name="Song J."/>
            <person name="Takazaki Y."/>
            <person name="Terasawa K."/>
            <person name="Tsugane M."/>
            <person name="Tsuji K."/>
            <person name="Ueda S."/>
            <person name="Waki K."/>
            <person name="Yamagata H."/>
            <person name="Yamamoto M."/>
            <person name="Yamamoto S."/>
            <person name="Yamane H."/>
            <person name="Yoshiki S."/>
            <person name="Yoshihara R."/>
            <person name="Yukawa K."/>
            <person name="Zhong H."/>
            <person name="Yano M."/>
            <person name="Yuan Q."/>
            <person name="Ouyang S."/>
            <person name="Liu J."/>
            <person name="Jones K.M."/>
            <person name="Gansberger K."/>
            <person name="Moffat K."/>
            <person name="Hill J."/>
            <person name="Bera J."/>
            <person name="Fadrosh D."/>
            <person name="Jin S."/>
            <person name="Johri S."/>
            <person name="Kim M."/>
            <person name="Overton L."/>
            <person name="Reardon M."/>
            <person name="Tsitrin T."/>
            <person name="Vuong H."/>
            <person name="Weaver B."/>
            <person name="Ciecko A."/>
            <person name="Tallon L."/>
            <person name="Jackson J."/>
            <person name="Pai G."/>
            <person name="Aken S.V."/>
            <person name="Utterback T."/>
            <person name="Reidmuller S."/>
            <person name="Feldblyum T."/>
            <person name="Hsiao J."/>
            <person name="Zismann V."/>
            <person name="Iobst S."/>
            <person name="de Vazeille A.R."/>
            <person name="Buell C.R."/>
            <person name="Ying K."/>
            <person name="Li Y."/>
            <person name="Lu T."/>
            <person name="Huang Y."/>
            <person name="Zhao Q."/>
            <person name="Feng Q."/>
            <person name="Zhang L."/>
            <person name="Zhu J."/>
            <person name="Weng Q."/>
            <person name="Mu J."/>
            <person name="Lu Y."/>
            <person name="Fan D."/>
            <person name="Liu Y."/>
            <person name="Guan J."/>
            <person name="Zhang Y."/>
            <person name="Yu S."/>
            <person name="Liu X."/>
            <person name="Zhang Y."/>
            <person name="Hong G."/>
            <person name="Han B."/>
            <person name="Choisne N."/>
            <person name="Demange N."/>
            <person name="Orjeda G."/>
            <person name="Samain S."/>
            <person name="Cattolico L."/>
            <person name="Pelletier E."/>
            <person name="Couloux A."/>
            <person name="Segurens B."/>
            <person name="Wincker P."/>
            <person name="D'Hont A."/>
            <person name="Scarpelli C."/>
            <person name="Weissenbach J."/>
            <person name="Salanoubat M."/>
            <person name="Quetier F."/>
            <person name="Yu Y."/>
            <person name="Kim H.R."/>
            <person name="Rambo T."/>
            <person name="Currie J."/>
            <person name="Collura K."/>
            <person name="Luo M."/>
            <person name="Yang T."/>
            <person name="Ammiraju J.S.S."/>
            <person name="Engler F."/>
            <person name="Soderlund C."/>
            <person name="Wing R.A."/>
            <person name="Palmer L.E."/>
            <person name="de la Bastide M."/>
            <person name="Spiegel L."/>
            <person name="Nascimento L."/>
            <person name="Zutavern T."/>
            <person name="O'Shaughnessy A."/>
            <person name="Dike S."/>
            <person name="Dedhia N."/>
            <person name="Preston R."/>
            <person name="Balija V."/>
            <person name="McCombie W.R."/>
            <person name="Chow T."/>
            <person name="Chen H."/>
            <person name="Chung M."/>
            <person name="Chen C."/>
            <person name="Shaw J."/>
            <person name="Wu H."/>
            <person name="Hsiao K."/>
            <person name="Chao Y."/>
            <person name="Chu M."/>
            <person name="Cheng C."/>
            <person name="Hour A."/>
            <person name="Lee P."/>
            <person name="Lin S."/>
            <person name="Lin Y."/>
            <person name="Liou J."/>
            <person name="Liu S."/>
            <person name="Hsing Y."/>
            <person name="Raghuvanshi S."/>
            <person name="Mohanty A."/>
            <person name="Bharti A.K."/>
            <person name="Gaur A."/>
            <person name="Gupta V."/>
            <person name="Kumar D."/>
            <person name="Ravi V."/>
            <person name="Vij S."/>
            <person name="Kapur A."/>
            <person name="Khurana P."/>
            <person name="Khurana P."/>
            <person name="Khurana J.P."/>
            <person name="Tyagi A.K."/>
            <person name="Gaikwad K."/>
            <person name="Singh A."/>
            <person name="Dalal V."/>
            <person name="Srivastava S."/>
            <person name="Dixit A."/>
            <person name="Pal A.K."/>
            <person name="Ghazi I.A."/>
            <person name="Yadav M."/>
            <person name="Pandit A."/>
            <person name="Bhargava A."/>
            <person name="Sureshbabu K."/>
            <person name="Batra K."/>
            <person name="Sharma T.R."/>
            <person name="Mohapatra T."/>
            <person name="Singh N.K."/>
            <person name="Messing J."/>
            <person name="Nelson A.B."/>
            <person name="Fuks G."/>
            <person name="Kavchok S."/>
            <person name="Keizer G."/>
            <person name="Linton E."/>
            <person name="Llaca V."/>
            <person name="Song R."/>
            <person name="Tanyolac B."/>
            <person name="Young S."/>
            <person name="Ho-Il K."/>
            <person name="Hahn J.H."/>
            <person name="Sangsakoo G."/>
            <person name="Vanavichit A."/>
            <person name="de Mattos Luiz.A.T."/>
            <person name="Zimmer P.D."/>
            <person name="Malone G."/>
            <person name="Dellagostin O."/>
            <person name="de Oliveira A.C."/>
            <person name="Bevan M."/>
            <person name="Bancroft I."/>
            <person name="Minx P."/>
            <person name="Cordum H."/>
            <person name="Wilson R."/>
            <person name="Cheng Z."/>
            <person name="Jin W."/>
            <person name="Jiang J."/>
            <person name="Leong S.A."/>
            <person name="Iwama H."/>
            <person name="Gojobori T."/>
            <person name="Itoh T."/>
            <person name="Niimura Y."/>
            <person name="Fujii Y."/>
            <person name="Habara T."/>
            <person name="Sakai H."/>
            <person name="Sato Y."/>
            <person name="Wilson G."/>
            <person name="Kumar K."/>
            <person name="McCouch S."/>
            <person name="Juretic N."/>
            <person name="Hoen D."/>
            <person name="Wright S."/>
            <person name="Bruskiewich R."/>
            <person name="Bureau T."/>
            <person name="Miyao A."/>
            <person name="Hirochika H."/>
            <person name="Nishikawa T."/>
            <person name="Kadowaki K."/>
            <person name="Sugiura M."/>
            <person name="Burr B."/>
            <person name="Sasaki T."/>
        </authorList>
    </citation>
    <scope>NUCLEOTIDE SEQUENCE [LARGE SCALE GENOMIC DNA]</scope>
    <source>
        <strain evidence="7">cv. Nipponbare</strain>
    </source>
</reference>
<name>Q0DR82_ORYSJ</name>
<dbReference type="PANTHER" id="PTHR12606:SF1">
    <property type="entry name" value="UBIQUITIN-LIKE-SPECIFIC PROTEASE 1A"/>
    <property type="match status" value="1"/>
</dbReference>
<keyword evidence="2" id="KW-0645">Protease</keyword>
<feature type="domain" description="Ubiquitin-like protease family profile" evidence="5">
    <location>
        <begin position="28"/>
        <end position="67"/>
    </location>
</feature>
<dbReference type="Pfam" id="PF02902">
    <property type="entry name" value="Peptidase_C48"/>
    <property type="match status" value="1"/>
</dbReference>
<gene>
    <name evidence="6" type="ordered locus">Os03g0410100</name>
</gene>
<dbReference type="InterPro" id="IPR038765">
    <property type="entry name" value="Papain-like_cys_pep_sf"/>
</dbReference>
<sequence length="73" mass="8822">YIIDICVVHINDQAWSAWICLTLNFSFNRWDCGMFMLKFIDFHSRGIGLCFTQEHMDYFRKRTAKEILRLRAD</sequence>
<dbReference type="MEROPS" id="C48.A02"/>
<organism evidence="6 7">
    <name type="scientific">Oryza sativa subsp. japonica</name>
    <name type="common">Rice</name>
    <dbReference type="NCBI Taxonomy" id="39947"/>
    <lineage>
        <taxon>Eukaryota</taxon>
        <taxon>Viridiplantae</taxon>
        <taxon>Streptophyta</taxon>
        <taxon>Embryophyta</taxon>
        <taxon>Tracheophyta</taxon>
        <taxon>Spermatophyta</taxon>
        <taxon>Magnoliopsida</taxon>
        <taxon>Liliopsida</taxon>
        <taxon>Poales</taxon>
        <taxon>Poaceae</taxon>
        <taxon>BOP clade</taxon>
        <taxon>Oryzoideae</taxon>
        <taxon>Oryzeae</taxon>
        <taxon>Oryzinae</taxon>
        <taxon>Oryza</taxon>
        <taxon>Oryza sativa</taxon>
    </lineage>
</organism>
<dbReference type="Gene3D" id="3.40.395.10">
    <property type="entry name" value="Adenoviral Proteinase, Chain A"/>
    <property type="match status" value="1"/>
</dbReference>
<dbReference type="AlphaFoldDB" id="Q0DR82"/>
<keyword evidence="4" id="KW-0788">Thiol protease</keyword>
<dbReference type="InterPro" id="IPR003653">
    <property type="entry name" value="Peptidase_C48_C"/>
</dbReference>
<keyword evidence="3" id="KW-0378">Hydrolase</keyword>